<name>A0ABR7QCY7_9FLAO</name>
<gene>
    <name evidence="4" type="ORF">H2O64_17310</name>
</gene>
<dbReference type="InterPro" id="IPR036890">
    <property type="entry name" value="HATPase_C_sf"/>
</dbReference>
<keyword evidence="2" id="KW-0472">Membrane</keyword>
<dbReference type="SUPFAM" id="SSF55874">
    <property type="entry name" value="ATPase domain of HSP90 chaperone/DNA topoisomerase II/histidine kinase"/>
    <property type="match status" value="1"/>
</dbReference>
<evidence type="ECO:0000256" key="1">
    <source>
        <dbReference type="SAM" id="Coils"/>
    </source>
</evidence>
<dbReference type="InterPro" id="IPR005467">
    <property type="entry name" value="His_kinase_dom"/>
</dbReference>
<dbReference type="InterPro" id="IPR003594">
    <property type="entry name" value="HATPase_dom"/>
</dbReference>
<keyword evidence="2" id="KW-0812">Transmembrane</keyword>
<dbReference type="RefSeq" id="WP_187563472.1">
    <property type="nucleotide sequence ID" value="NZ_JACGWS010000011.1"/>
</dbReference>
<keyword evidence="5" id="KW-1185">Reference proteome</keyword>
<dbReference type="Gene3D" id="3.30.565.10">
    <property type="entry name" value="Histidine kinase-like ATPase, C-terminal domain"/>
    <property type="match status" value="1"/>
</dbReference>
<sequence>MFKSFKYYVGVCIVLAITGFLLHNILNNYEALEQQKVDAQLSKAHTDATINAKAGIEVYASLVSSLKSYIKNSEQFPTEIQLQSYLNDFLKEIKFNDSILINYIDTNHVFKYVITPQKIDPNNLKGFSVKSIKSQKRIDELDRLMQSKTIKLFTPINLREGWAGFPFNFSAENSDSEVVGYVTPILNVKYLLEYFYESNDQDVYVHKFLINDSIDLTREAIYDGSKIFNTARDAEYYKKFKVKEEDFIYSTVQLFGLKLKVGSAYKKPQTISKNISYISYVWFGVVAMLLFLVLHQFLKNKVLNKNLQEANAIVISKNQELEANLSNIQTLIKEIHHRVKNNMQMISGILMLQEDEYKDENVKRALRDSQNRIKSMSLVHEKLYENLTLKNVQINEYIAQLINFIEDTVRNKDLDLTKEIDIDKELIFDGDTTANLGLIINELITNSFKHAFKEHQKNSIHISITKQNEYYKLIYKDNGVGLPADFNFETATSLGMQLIQILTDQLSGTLKYTRTPEKAFEIHFKPLPDSFSR</sequence>
<dbReference type="Proteomes" id="UP000619238">
    <property type="component" value="Unassembled WGS sequence"/>
</dbReference>
<dbReference type="PANTHER" id="PTHR43065:SF23">
    <property type="entry name" value="SENSOR HISTIDINE KINASE PDTAS"/>
    <property type="match status" value="1"/>
</dbReference>
<keyword evidence="2" id="KW-1133">Transmembrane helix</keyword>
<organism evidence="4 5">
    <name type="scientific">Kordia aestuariivivens</name>
    <dbReference type="NCBI Taxonomy" id="2759037"/>
    <lineage>
        <taxon>Bacteria</taxon>
        <taxon>Pseudomonadati</taxon>
        <taxon>Bacteroidota</taxon>
        <taxon>Flavobacteriia</taxon>
        <taxon>Flavobacteriales</taxon>
        <taxon>Flavobacteriaceae</taxon>
        <taxon>Kordia</taxon>
    </lineage>
</organism>
<accession>A0ABR7QCY7</accession>
<evidence type="ECO:0000259" key="3">
    <source>
        <dbReference type="PROSITE" id="PS50109"/>
    </source>
</evidence>
<feature type="coiled-coil region" evidence="1">
    <location>
        <begin position="304"/>
        <end position="338"/>
    </location>
</feature>
<keyword evidence="1" id="KW-0175">Coiled coil</keyword>
<dbReference type="Pfam" id="PF07568">
    <property type="entry name" value="HisKA_2"/>
    <property type="match status" value="1"/>
</dbReference>
<feature type="transmembrane region" description="Helical" evidence="2">
    <location>
        <begin position="277"/>
        <end position="298"/>
    </location>
</feature>
<dbReference type="Gene3D" id="3.30.450.20">
    <property type="entry name" value="PAS domain"/>
    <property type="match status" value="1"/>
</dbReference>
<dbReference type="SMART" id="SM00387">
    <property type="entry name" value="HATPase_c"/>
    <property type="match status" value="1"/>
</dbReference>
<evidence type="ECO:0000313" key="5">
    <source>
        <dbReference type="Proteomes" id="UP000619238"/>
    </source>
</evidence>
<protein>
    <recommendedName>
        <fullName evidence="3">Histidine kinase domain-containing protein</fullName>
    </recommendedName>
</protein>
<feature type="domain" description="Histidine kinase" evidence="3">
    <location>
        <begin position="334"/>
        <end position="528"/>
    </location>
</feature>
<dbReference type="EMBL" id="JACGWS010000011">
    <property type="protein sequence ID" value="MBC8756436.1"/>
    <property type="molecule type" value="Genomic_DNA"/>
</dbReference>
<evidence type="ECO:0000313" key="4">
    <source>
        <dbReference type="EMBL" id="MBC8756436.1"/>
    </source>
</evidence>
<evidence type="ECO:0000256" key="2">
    <source>
        <dbReference type="SAM" id="Phobius"/>
    </source>
</evidence>
<dbReference type="PROSITE" id="PS50109">
    <property type="entry name" value="HIS_KIN"/>
    <property type="match status" value="1"/>
</dbReference>
<comment type="caution">
    <text evidence="4">The sequence shown here is derived from an EMBL/GenBank/DDBJ whole genome shotgun (WGS) entry which is preliminary data.</text>
</comment>
<dbReference type="PANTHER" id="PTHR43065">
    <property type="entry name" value="SENSOR HISTIDINE KINASE"/>
    <property type="match status" value="1"/>
</dbReference>
<feature type="transmembrane region" description="Helical" evidence="2">
    <location>
        <begin position="7"/>
        <end position="26"/>
    </location>
</feature>
<reference evidence="4 5" key="1">
    <citation type="submission" date="2020-07" db="EMBL/GenBank/DDBJ databases">
        <title>Description of Kordia aestuariivivens sp. nov., isolated from a tidal flat.</title>
        <authorList>
            <person name="Park S."/>
            <person name="Yoon J.-H."/>
        </authorList>
    </citation>
    <scope>NUCLEOTIDE SEQUENCE [LARGE SCALE GENOMIC DNA]</scope>
    <source>
        <strain evidence="4 5">YSTF-M3</strain>
    </source>
</reference>
<proteinExistence type="predicted"/>
<dbReference type="InterPro" id="IPR011495">
    <property type="entry name" value="Sig_transdc_His_kin_sub2_dim/P"/>
</dbReference>
<dbReference type="Pfam" id="PF02518">
    <property type="entry name" value="HATPase_c"/>
    <property type="match status" value="1"/>
</dbReference>